<dbReference type="GO" id="GO:0016829">
    <property type="term" value="F:lyase activity"/>
    <property type="evidence" value="ECO:0007669"/>
    <property type="project" value="UniProtKB-KW"/>
</dbReference>
<evidence type="ECO:0000313" key="1">
    <source>
        <dbReference type="EMBL" id="PWJ80652.1"/>
    </source>
</evidence>
<dbReference type="SUPFAM" id="SSF51126">
    <property type="entry name" value="Pectin lyase-like"/>
    <property type="match status" value="2"/>
</dbReference>
<dbReference type="EMBL" id="QGGG01000012">
    <property type="protein sequence ID" value="PWJ80652.1"/>
    <property type="molecule type" value="Genomic_DNA"/>
</dbReference>
<comment type="caution">
    <text evidence="1">The sequence shown here is derived from an EMBL/GenBank/DDBJ whole genome shotgun (WGS) entry which is preliminary data.</text>
</comment>
<reference evidence="1 2" key="1">
    <citation type="submission" date="2018-05" db="EMBL/GenBank/DDBJ databases">
        <title>Genomic Encyclopedia of Type Strains, Phase IV (KMG-IV): sequencing the most valuable type-strain genomes for metagenomic binning, comparative biology and taxonomic classification.</title>
        <authorList>
            <person name="Goeker M."/>
        </authorList>
    </citation>
    <scope>NUCLEOTIDE SEQUENCE [LARGE SCALE GENOMIC DNA]</scope>
    <source>
        <strain evidence="1 2">DSM 6986</strain>
    </source>
</reference>
<gene>
    <name evidence="1" type="ORF">C7441_112194</name>
</gene>
<dbReference type="Proteomes" id="UP000245396">
    <property type="component" value="Unassembled WGS sequence"/>
</dbReference>
<sequence length="862" mass="89134">MAQTADTVFRDFVTDGVPASGAWQPKKVEVRELLTGYEAVINASLSSGSSLAFASKATLDASLQFPSATMAWVITDGVATNNGIYRKTGAAGAGAWTKLADLPYSFIRASNIGSGASDAIRATSSIPVPSADGVALIAVNVTVENTGPTTISFNGDTPLTIVTPDRTPLQAGDLTADMLIAGYRVGSEFRLITDPSSIRNKLAARAAQTASEEAQAAAEAARDIAAGYASDAVSQGNVPIYATVAGMGALSVPTGIEGLRVNGFTATGDGGDALYRKVGAEPSHAAKFQSADGAWWEIAEQRITPAMIGVARNSALDQSPKLQAWLDVLRLTGAEGYVPAGVYKLDTEISTNQSGLRVECHRKALFDMTASATSSFGVTVSGTIGVFANITVGNAQLGAARVRSTSVFAQSLAVGDVVKIKSADIYDSFNTNMTYGELNVVTGLADAATGYIDLEIPLSATYGTSPQIAKVTAVADVKWIAGAFIGRVGEQNNQKAFRLRLAKDFQIESISGERMDDRVFWLEDCMKGEIVKPVCKDARPSSTGYGVSVIDACQDISIHHGEFSRVRHALSTNNQTANGGIPRRISFADNRVSGGAWARGGSMGPGDAIDTHAAAEDIYIERNTTIGSPGQGINFECRSGVIRDNKVINPAGNGISVHNESDLNGSMIVSGNVVSRAGGKGMYIVNGTRGTLSNYDSLVVDGNIVDGATSEGIQIGYSAQAGKVLGLVMSGNRVRNNGGYGVLVYHTRRAAISANAIDGVARNALRIIDSLAFTVNGNIVSLPSGATQAAILVSASTVASSTFGNISGNTVSPQTSSFSGPGVALENNVTQTGVFSNTLRGTGGVSLGTGTGTGNAQANNIT</sequence>
<protein>
    <submittedName>
        <fullName evidence="1">Parallel beta helix pectate lyase-like protein</fullName>
    </submittedName>
</protein>
<name>A0A316C4G0_PSESE</name>
<accession>A0A316C4G0</accession>
<dbReference type="Gene3D" id="2.160.20.10">
    <property type="entry name" value="Single-stranded right-handed beta-helix, Pectin lyase-like"/>
    <property type="match status" value="1"/>
</dbReference>
<organism evidence="1 2">
    <name type="scientific">Pseudaminobacter salicylatoxidans</name>
    <dbReference type="NCBI Taxonomy" id="93369"/>
    <lineage>
        <taxon>Bacteria</taxon>
        <taxon>Pseudomonadati</taxon>
        <taxon>Pseudomonadota</taxon>
        <taxon>Alphaproteobacteria</taxon>
        <taxon>Hyphomicrobiales</taxon>
        <taxon>Phyllobacteriaceae</taxon>
        <taxon>Pseudaminobacter</taxon>
    </lineage>
</organism>
<dbReference type="AlphaFoldDB" id="A0A316C4G0"/>
<dbReference type="OrthoDB" id="7779280at2"/>
<proteinExistence type="predicted"/>
<dbReference type="RefSeq" id="WP_109613914.1">
    <property type="nucleotide sequence ID" value="NZ_QGGG01000012.1"/>
</dbReference>
<dbReference type="InterPro" id="IPR012334">
    <property type="entry name" value="Pectin_lyas_fold"/>
</dbReference>
<dbReference type="InterPro" id="IPR006626">
    <property type="entry name" value="PbH1"/>
</dbReference>
<dbReference type="InterPro" id="IPR011050">
    <property type="entry name" value="Pectin_lyase_fold/virulence"/>
</dbReference>
<keyword evidence="2" id="KW-1185">Reference proteome</keyword>
<evidence type="ECO:0000313" key="2">
    <source>
        <dbReference type="Proteomes" id="UP000245396"/>
    </source>
</evidence>
<dbReference type="SMART" id="SM00710">
    <property type="entry name" value="PbH1"/>
    <property type="match status" value="8"/>
</dbReference>
<keyword evidence="1" id="KW-0456">Lyase</keyword>